<dbReference type="GO" id="GO:0008757">
    <property type="term" value="F:S-adenosylmethionine-dependent methyltransferase activity"/>
    <property type="evidence" value="ECO:0007669"/>
    <property type="project" value="UniProtKB-ARBA"/>
</dbReference>
<dbReference type="Gene3D" id="2.170.270.10">
    <property type="entry name" value="SET domain"/>
    <property type="match status" value="1"/>
</dbReference>
<proteinExistence type="predicted"/>
<feature type="domain" description="SET" evidence="2">
    <location>
        <begin position="97"/>
        <end position="147"/>
    </location>
</feature>
<evidence type="ECO:0000256" key="1">
    <source>
        <dbReference type="SAM" id="MobiDB-lite"/>
    </source>
</evidence>
<dbReference type="GO" id="GO:0008276">
    <property type="term" value="F:protein methyltransferase activity"/>
    <property type="evidence" value="ECO:0007669"/>
    <property type="project" value="UniProtKB-ARBA"/>
</dbReference>
<dbReference type="InterPro" id="IPR001214">
    <property type="entry name" value="SET_dom"/>
</dbReference>
<sequence>MCLIFKGGAKGDPESAVKSLPPFMSLSNPAFILRGAPPSTCPARPSGWPGWACGRRCPSQKDSSSDHTKGPKYVERESRPPFDRRGRPFSVRLVAVRYVNCAQSEERQNVEALQFQGKVYYKIYKEIKPFCEMLVWYGDDYARQLGIETRRRRQCTEVTQ</sequence>
<organism evidence="3 4">
    <name type="scientific">Oedothorax gibbosus</name>
    <dbReference type="NCBI Taxonomy" id="931172"/>
    <lineage>
        <taxon>Eukaryota</taxon>
        <taxon>Metazoa</taxon>
        <taxon>Ecdysozoa</taxon>
        <taxon>Arthropoda</taxon>
        <taxon>Chelicerata</taxon>
        <taxon>Arachnida</taxon>
        <taxon>Araneae</taxon>
        <taxon>Araneomorphae</taxon>
        <taxon>Entelegynae</taxon>
        <taxon>Araneoidea</taxon>
        <taxon>Linyphiidae</taxon>
        <taxon>Erigoninae</taxon>
        <taxon>Oedothorax</taxon>
    </lineage>
</organism>
<dbReference type="GO" id="GO:0008170">
    <property type="term" value="F:N-methyltransferase activity"/>
    <property type="evidence" value="ECO:0007669"/>
    <property type="project" value="UniProtKB-ARBA"/>
</dbReference>
<feature type="compositionally biased region" description="Basic and acidic residues" evidence="1">
    <location>
        <begin position="63"/>
        <end position="83"/>
    </location>
</feature>
<evidence type="ECO:0000313" key="4">
    <source>
        <dbReference type="Proteomes" id="UP000827092"/>
    </source>
</evidence>
<dbReference type="AlphaFoldDB" id="A0AAV6UHF1"/>
<evidence type="ECO:0000313" key="3">
    <source>
        <dbReference type="EMBL" id="KAG8183747.1"/>
    </source>
</evidence>
<feature type="region of interest" description="Disordered" evidence="1">
    <location>
        <begin position="56"/>
        <end position="83"/>
    </location>
</feature>
<comment type="caution">
    <text evidence="3">The sequence shown here is derived from an EMBL/GenBank/DDBJ whole genome shotgun (WGS) entry which is preliminary data.</text>
</comment>
<protein>
    <recommendedName>
        <fullName evidence="2">SET domain-containing protein</fullName>
    </recommendedName>
</protein>
<gene>
    <name evidence="3" type="ORF">JTE90_029329</name>
</gene>
<name>A0AAV6UHF1_9ARAC</name>
<dbReference type="EMBL" id="JAFNEN010000407">
    <property type="protein sequence ID" value="KAG8183747.1"/>
    <property type="molecule type" value="Genomic_DNA"/>
</dbReference>
<evidence type="ECO:0000259" key="2">
    <source>
        <dbReference type="Pfam" id="PF21549"/>
    </source>
</evidence>
<keyword evidence="4" id="KW-1185">Reference proteome</keyword>
<dbReference type="Proteomes" id="UP000827092">
    <property type="component" value="Unassembled WGS sequence"/>
</dbReference>
<accession>A0AAV6UHF1</accession>
<dbReference type="InterPro" id="IPR046341">
    <property type="entry name" value="SET_dom_sf"/>
</dbReference>
<reference evidence="3 4" key="1">
    <citation type="journal article" date="2022" name="Nat. Ecol. Evol.">
        <title>A masculinizing supergene underlies an exaggerated male reproductive morph in a spider.</title>
        <authorList>
            <person name="Hendrickx F."/>
            <person name="De Corte Z."/>
            <person name="Sonet G."/>
            <person name="Van Belleghem S.M."/>
            <person name="Kostlbacher S."/>
            <person name="Vangestel C."/>
        </authorList>
    </citation>
    <scope>NUCLEOTIDE SEQUENCE [LARGE SCALE GENOMIC DNA]</scope>
    <source>
        <strain evidence="3">W744_W776</strain>
    </source>
</reference>
<dbReference type="Pfam" id="PF21549">
    <property type="entry name" value="PRDM2_PR"/>
    <property type="match status" value="1"/>
</dbReference>